<keyword evidence="4 5" id="KW-0472">Membrane</keyword>
<evidence type="ECO:0000256" key="5">
    <source>
        <dbReference type="RuleBase" id="RU004379"/>
    </source>
</evidence>
<dbReference type="EMBL" id="GEBQ01026286">
    <property type="protein sequence ID" value="JAT13691.1"/>
    <property type="molecule type" value="Transcribed_RNA"/>
</dbReference>
<dbReference type="PANTHER" id="PTHR23291">
    <property type="entry name" value="BAX INHIBITOR-RELATED"/>
    <property type="match status" value="1"/>
</dbReference>
<evidence type="ECO:0000256" key="4">
    <source>
        <dbReference type="ARBA" id="ARBA00023136"/>
    </source>
</evidence>
<evidence type="ECO:0000256" key="3">
    <source>
        <dbReference type="ARBA" id="ARBA00022989"/>
    </source>
</evidence>
<dbReference type="PANTHER" id="PTHR23291:SF50">
    <property type="entry name" value="PROTEIN LIFEGUARD 4"/>
    <property type="match status" value="1"/>
</dbReference>
<organism evidence="6">
    <name type="scientific">Graphocephala atropunctata</name>
    <dbReference type="NCBI Taxonomy" id="36148"/>
    <lineage>
        <taxon>Eukaryota</taxon>
        <taxon>Metazoa</taxon>
        <taxon>Ecdysozoa</taxon>
        <taxon>Arthropoda</taxon>
        <taxon>Hexapoda</taxon>
        <taxon>Insecta</taxon>
        <taxon>Pterygota</taxon>
        <taxon>Neoptera</taxon>
        <taxon>Paraneoptera</taxon>
        <taxon>Hemiptera</taxon>
        <taxon>Auchenorrhyncha</taxon>
        <taxon>Membracoidea</taxon>
        <taxon>Cicadellidae</taxon>
        <taxon>Cicadellinae</taxon>
        <taxon>Cicadellini</taxon>
        <taxon>Graphocephala</taxon>
    </lineage>
</organism>
<feature type="transmembrane region" description="Helical" evidence="5">
    <location>
        <begin position="47"/>
        <end position="74"/>
    </location>
</feature>
<evidence type="ECO:0000313" key="6">
    <source>
        <dbReference type="EMBL" id="JAT13691.1"/>
    </source>
</evidence>
<dbReference type="AlphaFoldDB" id="A0A1B6KQI4"/>
<protein>
    <recommendedName>
        <fullName evidence="7">Transmembrane BAX inhibitor motif-containing protein 4</fullName>
    </recommendedName>
</protein>
<comment type="subcellular location">
    <subcellularLocation>
        <location evidence="1">Membrane</location>
        <topology evidence="1">Multi-pass membrane protein</topology>
    </subcellularLocation>
</comment>
<feature type="transmembrane region" description="Helical" evidence="5">
    <location>
        <begin position="107"/>
        <end position="128"/>
    </location>
</feature>
<feature type="transmembrane region" description="Helical" evidence="5">
    <location>
        <begin position="164"/>
        <end position="183"/>
    </location>
</feature>
<comment type="similarity">
    <text evidence="5">Belongs to the BI1 family.</text>
</comment>
<evidence type="ECO:0000256" key="1">
    <source>
        <dbReference type="ARBA" id="ARBA00004141"/>
    </source>
</evidence>
<gene>
    <name evidence="6" type="ORF">g.26766</name>
</gene>
<accession>A0A1B6KQI4</accession>
<feature type="transmembrane region" description="Helical" evidence="5">
    <location>
        <begin position="189"/>
        <end position="207"/>
    </location>
</feature>
<dbReference type="GO" id="GO:0016020">
    <property type="term" value="C:membrane"/>
    <property type="evidence" value="ECO:0007669"/>
    <property type="project" value="UniProtKB-SubCell"/>
</dbReference>
<keyword evidence="3 5" id="KW-1133">Transmembrane helix</keyword>
<evidence type="ECO:0000256" key="2">
    <source>
        <dbReference type="ARBA" id="ARBA00022692"/>
    </source>
</evidence>
<reference evidence="6" key="1">
    <citation type="submission" date="2015-11" db="EMBL/GenBank/DDBJ databases">
        <title>De novo transcriptome assembly of four potential Pierce s Disease insect vectors from Arizona vineyards.</title>
        <authorList>
            <person name="Tassone E.E."/>
        </authorList>
    </citation>
    <scope>NUCLEOTIDE SEQUENCE</scope>
</reference>
<dbReference type="Pfam" id="PF01027">
    <property type="entry name" value="Bax1-I"/>
    <property type="match status" value="1"/>
</dbReference>
<name>A0A1B6KQI4_9HEMI</name>
<dbReference type="InterPro" id="IPR006214">
    <property type="entry name" value="Bax_inhibitor_1-related"/>
</dbReference>
<sequence length="246" mass="27638">MSASVPLMMFAEEDVEGGGKSIEDDFAYRNNVHQASLHIRLAFLRKVYSLLFIQLAATVIIGFTFMFTPILSFYIHNNDWLLSVSFVLSIVILIALHWKRREYPTNLILLAAFTLIQAYTVGVVVTYFEQFVVLQALVLTVVVVGGLTAYTLQTKRDFSSLGSFLFSCLGALITGSLMTVVFGGSPFELVTSVGGALLFCLFIIYDTQEMMKRLSPEEYILATINLYMDIINLFLYILKSLESARR</sequence>
<proteinExistence type="inferred from homology"/>
<feature type="transmembrane region" description="Helical" evidence="5">
    <location>
        <begin position="134"/>
        <end position="152"/>
    </location>
</feature>
<feature type="transmembrane region" description="Helical" evidence="5">
    <location>
        <begin position="80"/>
        <end position="98"/>
    </location>
</feature>
<keyword evidence="2 5" id="KW-0812">Transmembrane</keyword>
<evidence type="ECO:0008006" key="7">
    <source>
        <dbReference type="Google" id="ProtNLM"/>
    </source>
</evidence>
<dbReference type="GO" id="GO:0043066">
    <property type="term" value="P:negative regulation of apoptotic process"/>
    <property type="evidence" value="ECO:0007669"/>
    <property type="project" value="TreeGrafter"/>
</dbReference>